<organism evidence="2 3">
    <name type="scientific">Coprobacter fastidiosus</name>
    <dbReference type="NCBI Taxonomy" id="1099853"/>
    <lineage>
        <taxon>Bacteria</taxon>
        <taxon>Pseudomonadati</taxon>
        <taxon>Bacteroidota</taxon>
        <taxon>Bacteroidia</taxon>
        <taxon>Bacteroidales</taxon>
        <taxon>Barnesiellaceae</taxon>
        <taxon>Coprobacter</taxon>
    </lineage>
</organism>
<feature type="non-terminal residue" evidence="2">
    <location>
        <position position="1"/>
    </location>
</feature>
<dbReference type="EMBL" id="DNWC01000019">
    <property type="protein sequence ID" value="HBJ07574.1"/>
    <property type="molecule type" value="Genomic_DNA"/>
</dbReference>
<protein>
    <submittedName>
        <fullName evidence="2">Adenylate cyclase</fullName>
    </submittedName>
</protein>
<accession>A0A354LZ85</accession>
<dbReference type="Pfam" id="PF01928">
    <property type="entry name" value="CYTH"/>
    <property type="match status" value="1"/>
</dbReference>
<dbReference type="InterPro" id="IPR023577">
    <property type="entry name" value="CYTH_domain"/>
</dbReference>
<proteinExistence type="predicted"/>
<evidence type="ECO:0000259" key="1">
    <source>
        <dbReference type="PROSITE" id="PS51707"/>
    </source>
</evidence>
<sequence length="122" mass="14261">VRIRIAGDKGFITIKGKTTGCSRQEYEYEIPVIEAEEILNNLCLKPIIEKYRYIYVGTDKIIWEIDEFMGENAGLTVAEIELPTEDFPFIKPDWIGQEVTDDARFYNSNLIHNPFKQWKNNK</sequence>
<dbReference type="InterPro" id="IPR033469">
    <property type="entry name" value="CYTH-like_dom_sf"/>
</dbReference>
<dbReference type="InterPro" id="IPR012042">
    <property type="entry name" value="NeuTTM/CthTTM-like"/>
</dbReference>
<dbReference type="CDD" id="cd07891">
    <property type="entry name" value="CYTH-like_CthTTM-like_1"/>
    <property type="match status" value="1"/>
</dbReference>
<dbReference type="PANTHER" id="PTHR40114:SF1">
    <property type="entry name" value="SLR0698 PROTEIN"/>
    <property type="match status" value="1"/>
</dbReference>
<dbReference type="AlphaFoldDB" id="A0A354LZ85"/>
<evidence type="ECO:0000313" key="3">
    <source>
        <dbReference type="Proteomes" id="UP000262954"/>
    </source>
</evidence>
<dbReference type="Proteomes" id="UP000262954">
    <property type="component" value="Unassembled WGS sequence"/>
</dbReference>
<dbReference type="SUPFAM" id="SSF55154">
    <property type="entry name" value="CYTH-like phosphatases"/>
    <property type="match status" value="1"/>
</dbReference>
<name>A0A354LZ85_9BACT</name>
<comment type="caution">
    <text evidence="2">The sequence shown here is derived from an EMBL/GenBank/DDBJ whole genome shotgun (WGS) entry which is preliminary data.</text>
</comment>
<evidence type="ECO:0000313" key="2">
    <source>
        <dbReference type="EMBL" id="HBJ07574.1"/>
    </source>
</evidence>
<dbReference type="PANTHER" id="PTHR40114">
    <property type="entry name" value="SLR0698 PROTEIN"/>
    <property type="match status" value="1"/>
</dbReference>
<dbReference type="PIRSF" id="PIRSF016487">
    <property type="entry name" value="CYTH_UCP016487"/>
    <property type="match status" value="1"/>
</dbReference>
<reference evidence="2 3" key="1">
    <citation type="journal article" date="2018" name="Nat. Biotechnol.">
        <title>A standardized bacterial taxonomy based on genome phylogeny substantially revises the tree of life.</title>
        <authorList>
            <person name="Parks D.H."/>
            <person name="Chuvochina M."/>
            <person name="Waite D.W."/>
            <person name="Rinke C."/>
            <person name="Skarshewski A."/>
            <person name="Chaumeil P.A."/>
            <person name="Hugenholtz P."/>
        </authorList>
    </citation>
    <scope>NUCLEOTIDE SEQUENCE [LARGE SCALE GENOMIC DNA]</scope>
    <source>
        <strain evidence="2">UBA11482</strain>
    </source>
</reference>
<dbReference type="Gene3D" id="2.40.320.10">
    <property type="entry name" value="Hypothetical Protein Pfu-838710-001"/>
    <property type="match status" value="1"/>
</dbReference>
<feature type="domain" description="CYTH" evidence="1">
    <location>
        <begin position="1"/>
        <end position="112"/>
    </location>
</feature>
<gene>
    <name evidence="2" type="ORF">DDY73_01080</name>
</gene>
<dbReference type="PROSITE" id="PS51707">
    <property type="entry name" value="CYTH"/>
    <property type="match status" value="1"/>
</dbReference>